<proteinExistence type="predicted"/>
<name>A0A1L8RI56_9ENTE</name>
<dbReference type="RefSeq" id="WP_067389915.1">
    <property type="nucleotide sequence ID" value="NZ_JXKH01000002.1"/>
</dbReference>
<dbReference type="Proteomes" id="UP000181884">
    <property type="component" value="Unassembled WGS sequence"/>
</dbReference>
<keyword evidence="5" id="KW-1185">Reference proteome</keyword>
<dbReference type="SUPFAM" id="SSF82057">
    <property type="entry name" value="Prokaryotic SH3-related domain"/>
    <property type="match status" value="2"/>
</dbReference>
<evidence type="ECO:0000256" key="2">
    <source>
        <dbReference type="SAM" id="SignalP"/>
    </source>
</evidence>
<dbReference type="Gene3D" id="2.30.30.170">
    <property type="match status" value="2"/>
</dbReference>
<protein>
    <recommendedName>
        <fullName evidence="3">GW domain-containing protein</fullName>
    </recommendedName>
</protein>
<reference evidence="4 5" key="1">
    <citation type="submission" date="2014-12" db="EMBL/GenBank/DDBJ databases">
        <title>Draft genome sequences of 29 type strains of Enterococci.</title>
        <authorList>
            <person name="Zhong Z."/>
            <person name="Sun Z."/>
            <person name="Liu W."/>
            <person name="Zhang W."/>
            <person name="Zhang H."/>
        </authorList>
    </citation>
    <scope>NUCLEOTIDE SEQUENCE [LARGE SCALE GENOMIC DNA]</scope>
    <source>
        <strain evidence="4 5">DSM 17029</strain>
    </source>
</reference>
<evidence type="ECO:0000313" key="4">
    <source>
        <dbReference type="EMBL" id="OJG19382.1"/>
    </source>
</evidence>
<dbReference type="PROSITE" id="PS51780">
    <property type="entry name" value="GW"/>
    <property type="match status" value="1"/>
</dbReference>
<keyword evidence="1 2" id="KW-0732">Signal</keyword>
<evidence type="ECO:0000313" key="5">
    <source>
        <dbReference type="Proteomes" id="UP000181884"/>
    </source>
</evidence>
<dbReference type="Pfam" id="PF13457">
    <property type="entry name" value="GW"/>
    <property type="match status" value="2"/>
</dbReference>
<evidence type="ECO:0000259" key="3">
    <source>
        <dbReference type="PROSITE" id="PS51780"/>
    </source>
</evidence>
<sequence>MKKVRIILVAVILMMGLQVSPVGAATKYYTSKDIPDVQKEVFKKGTTIWDRGYVKGAKKRGTTTSYLYQSLKITRETKNKSGTYWKVYKGKKYLGWVNKNALGAVETIKYKKVAKPYKQIVTASNSTIWSKPYVKGAKKSANSKQFLNKEVTIKQEATTKYGTYKKIYQSNGKLIGWLYANGAKTKVVNGKTVYIAPNSGKKYHFDKNCRGLKAAKSIKTMKLPEAQKAGYTLCRFED</sequence>
<feature type="chain" id="PRO_5009879824" description="GW domain-containing protein" evidence="2">
    <location>
        <begin position="25"/>
        <end position="238"/>
    </location>
</feature>
<dbReference type="AlphaFoldDB" id="A0A1L8RI56"/>
<dbReference type="EMBL" id="JXKH01000002">
    <property type="protein sequence ID" value="OJG19382.1"/>
    <property type="molecule type" value="Genomic_DNA"/>
</dbReference>
<accession>A0A1L8RI56</accession>
<dbReference type="InterPro" id="IPR025987">
    <property type="entry name" value="GW_dom"/>
</dbReference>
<gene>
    <name evidence="4" type="ORF">RU97_GL000953</name>
</gene>
<dbReference type="STRING" id="214095.RU97_GL000953"/>
<dbReference type="InterPro" id="IPR038200">
    <property type="entry name" value="GW_dom_sf"/>
</dbReference>
<evidence type="ECO:0000256" key="1">
    <source>
        <dbReference type="ARBA" id="ARBA00022729"/>
    </source>
</evidence>
<organism evidence="4 5">
    <name type="scientific">Enterococcus canis</name>
    <dbReference type="NCBI Taxonomy" id="214095"/>
    <lineage>
        <taxon>Bacteria</taxon>
        <taxon>Bacillati</taxon>
        <taxon>Bacillota</taxon>
        <taxon>Bacilli</taxon>
        <taxon>Lactobacillales</taxon>
        <taxon>Enterococcaceae</taxon>
        <taxon>Enterococcus</taxon>
    </lineage>
</organism>
<feature type="domain" description="GW" evidence="3">
    <location>
        <begin position="109"/>
        <end position="188"/>
    </location>
</feature>
<comment type="caution">
    <text evidence="4">The sequence shown here is derived from an EMBL/GenBank/DDBJ whole genome shotgun (WGS) entry which is preliminary data.</text>
</comment>
<feature type="signal peptide" evidence="2">
    <location>
        <begin position="1"/>
        <end position="24"/>
    </location>
</feature>